<keyword evidence="2" id="KW-1185">Reference proteome</keyword>
<dbReference type="EMBL" id="SNXZ01000006">
    <property type="protein sequence ID" value="TDP93937.1"/>
    <property type="molecule type" value="Genomic_DNA"/>
</dbReference>
<protein>
    <submittedName>
        <fullName evidence="1">Uncharacterized protein</fullName>
    </submittedName>
</protein>
<accession>A0A4R6S4C4</accession>
<proteinExistence type="predicted"/>
<organism evidence="1 2">
    <name type="scientific">Labedaea rhizosphaerae</name>
    <dbReference type="NCBI Taxonomy" id="598644"/>
    <lineage>
        <taxon>Bacteria</taxon>
        <taxon>Bacillati</taxon>
        <taxon>Actinomycetota</taxon>
        <taxon>Actinomycetes</taxon>
        <taxon>Pseudonocardiales</taxon>
        <taxon>Pseudonocardiaceae</taxon>
        <taxon>Labedaea</taxon>
    </lineage>
</organism>
<dbReference type="AlphaFoldDB" id="A0A4R6S4C4"/>
<dbReference type="Proteomes" id="UP000295444">
    <property type="component" value="Unassembled WGS sequence"/>
</dbReference>
<name>A0A4R6S4C4_LABRH</name>
<comment type="caution">
    <text evidence="1">The sequence shown here is derived from an EMBL/GenBank/DDBJ whole genome shotgun (WGS) entry which is preliminary data.</text>
</comment>
<reference evidence="1 2" key="1">
    <citation type="submission" date="2019-03" db="EMBL/GenBank/DDBJ databases">
        <title>Genomic Encyclopedia of Type Strains, Phase IV (KMG-IV): sequencing the most valuable type-strain genomes for metagenomic binning, comparative biology and taxonomic classification.</title>
        <authorList>
            <person name="Goeker M."/>
        </authorList>
    </citation>
    <scope>NUCLEOTIDE SEQUENCE [LARGE SCALE GENOMIC DNA]</scope>
    <source>
        <strain evidence="1 2">DSM 45361</strain>
    </source>
</reference>
<gene>
    <name evidence="1" type="ORF">EV186_106331</name>
</gene>
<evidence type="ECO:0000313" key="2">
    <source>
        <dbReference type="Proteomes" id="UP000295444"/>
    </source>
</evidence>
<evidence type="ECO:0000313" key="1">
    <source>
        <dbReference type="EMBL" id="TDP93937.1"/>
    </source>
</evidence>
<sequence>MDHAVALVFSDVAANHDVLRYVVMQDVKIQRFQALFVSVRHEPKVKQRIAMGGPGFKLKTISVTPTSECRDREA</sequence>